<comment type="caution">
    <text evidence="6">The sequence shown here is derived from an EMBL/GenBank/DDBJ whole genome shotgun (WGS) entry which is preliminary data.</text>
</comment>
<accession>A0ABQ2BBP7</accession>
<evidence type="ECO:0000256" key="3">
    <source>
        <dbReference type="PROSITE-ProRule" id="PRU00277"/>
    </source>
</evidence>
<organism evidence="6 7">
    <name type="scientific">Pedobacter mendelii</name>
    <dbReference type="NCBI Taxonomy" id="1908240"/>
    <lineage>
        <taxon>Bacteria</taxon>
        <taxon>Pseudomonadati</taxon>
        <taxon>Bacteroidota</taxon>
        <taxon>Sphingobacteriia</taxon>
        <taxon>Sphingobacteriales</taxon>
        <taxon>Sphingobacteriaceae</taxon>
        <taxon>Pedobacter</taxon>
    </lineage>
</organism>
<proteinExistence type="inferred from homology"/>
<evidence type="ECO:0000313" key="6">
    <source>
        <dbReference type="EMBL" id="GGI22403.1"/>
    </source>
</evidence>
<dbReference type="RefSeq" id="WP_188411440.1">
    <property type="nucleotide sequence ID" value="NZ_BMDJ01000001.1"/>
</dbReference>
<evidence type="ECO:0000259" key="5">
    <source>
        <dbReference type="PROSITE" id="PS50059"/>
    </source>
</evidence>
<dbReference type="Gene3D" id="3.10.50.40">
    <property type="match status" value="2"/>
</dbReference>
<keyword evidence="7" id="KW-1185">Reference proteome</keyword>
<keyword evidence="3 4" id="KW-0413">Isomerase</keyword>
<comment type="catalytic activity">
    <reaction evidence="1 3 4">
        <text>[protein]-peptidylproline (omega=180) = [protein]-peptidylproline (omega=0)</text>
        <dbReference type="Rhea" id="RHEA:16237"/>
        <dbReference type="Rhea" id="RHEA-COMP:10747"/>
        <dbReference type="Rhea" id="RHEA-COMP:10748"/>
        <dbReference type="ChEBI" id="CHEBI:83833"/>
        <dbReference type="ChEBI" id="CHEBI:83834"/>
        <dbReference type="EC" id="5.2.1.8"/>
    </reaction>
</comment>
<name>A0ABQ2BBP7_9SPHI</name>
<dbReference type="PROSITE" id="PS51257">
    <property type="entry name" value="PROKAR_LIPOPROTEIN"/>
    <property type="match status" value="1"/>
</dbReference>
<dbReference type="EMBL" id="BMDJ01000001">
    <property type="protein sequence ID" value="GGI22403.1"/>
    <property type="molecule type" value="Genomic_DNA"/>
</dbReference>
<reference evidence="7" key="1">
    <citation type="journal article" date="2019" name="Int. J. Syst. Evol. Microbiol.">
        <title>The Global Catalogue of Microorganisms (GCM) 10K type strain sequencing project: providing services to taxonomists for standard genome sequencing and annotation.</title>
        <authorList>
            <consortium name="The Broad Institute Genomics Platform"/>
            <consortium name="The Broad Institute Genome Sequencing Center for Infectious Disease"/>
            <person name="Wu L."/>
            <person name="Ma J."/>
        </authorList>
    </citation>
    <scope>NUCLEOTIDE SEQUENCE [LARGE SCALE GENOMIC DNA]</scope>
    <source>
        <strain evidence="7">CCM 8939</strain>
    </source>
</reference>
<evidence type="ECO:0000256" key="4">
    <source>
        <dbReference type="RuleBase" id="RU003915"/>
    </source>
</evidence>
<evidence type="ECO:0000256" key="2">
    <source>
        <dbReference type="ARBA" id="ARBA00023110"/>
    </source>
</evidence>
<dbReference type="Proteomes" id="UP000645390">
    <property type="component" value="Unassembled WGS sequence"/>
</dbReference>
<dbReference type="InterPro" id="IPR001179">
    <property type="entry name" value="PPIase_FKBP_dom"/>
</dbReference>
<dbReference type="InterPro" id="IPR046357">
    <property type="entry name" value="PPIase_dom_sf"/>
</dbReference>
<dbReference type="EC" id="5.2.1.8" evidence="4"/>
<protein>
    <recommendedName>
        <fullName evidence="4">Peptidyl-prolyl cis-trans isomerase</fullName>
        <ecNumber evidence="4">5.2.1.8</ecNumber>
    </recommendedName>
</protein>
<comment type="similarity">
    <text evidence="4">Belongs to the FKBP-type PPIase family.</text>
</comment>
<dbReference type="SUPFAM" id="SSF54534">
    <property type="entry name" value="FKBP-like"/>
    <property type="match status" value="2"/>
</dbReference>
<sequence length="288" mass="31576">MKNFTKLSLLTVVLATMLFSSCKKEYDSIQTVDDNAIQSYIKSNNLSMTKASTGYYYNVITPGIGDVIKNSDSIYYSYTFKLLNGTVINQTTDLMIPGTYLGYTDRFTIGGTSYLFTPIREVLTMLKRGGTARLIMPSNLAFGKNGLAAINVGSNENILVELGIYNFTKKHEVDEFEINKFISSKNLTVIKDPSRARYIISTPGTGTDVINTNSTIVANYTVRYLDGTVLETSIDGAFSGVLSTLYKGWQLIIPGKLTAGGKMRLILPSDLANGTALDFDIEIVSVTN</sequence>
<feature type="domain" description="PPIase FKBP-type" evidence="5">
    <location>
        <begin position="71"/>
        <end position="168"/>
    </location>
</feature>
<keyword evidence="2 3" id="KW-0697">Rotamase</keyword>
<evidence type="ECO:0000313" key="7">
    <source>
        <dbReference type="Proteomes" id="UP000645390"/>
    </source>
</evidence>
<gene>
    <name evidence="6" type="ORF">GCM10008119_02470</name>
</gene>
<dbReference type="Pfam" id="PF00254">
    <property type="entry name" value="FKBP_C"/>
    <property type="match status" value="1"/>
</dbReference>
<evidence type="ECO:0000256" key="1">
    <source>
        <dbReference type="ARBA" id="ARBA00000971"/>
    </source>
</evidence>
<dbReference type="PROSITE" id="PS50059">
    <property type="entry name" value="FKBP_PPIASE"/>
    <property type="match status" value="1"/>
</dbReference>